<dbReference type="Pfam" id="PF01791">
    <property type="entry name" value="DeoC"/>
    <property type="match status" value="1"/>
</dbReference>
<dbReference type="Proteomes" id="UP000824112">
    <property type="component" value="Unassembled WGS sequence"/>
</dbReference>
<evidence type="ECO:0000256" key="1">
    <source>
        <dbReference type="ARBA" id="ARBA00004816"/>
    </source>
</evidence>
<gene>
    <name evidence="8" type="primary">deoC</name>
    <name evidence="8" type="ORF">IAB03_04620</name>
</gene>
<keyword evidence="4 8" id="KW-0456">Lyase</keyword>
<dbReference type="Gene3D" id="3.20.20.70">
    <property type="entry name" value="Aldolase class I"/>
    <property type="match status" value="1"/>
</dbReference>
<evidence type="ECO:0000256" key="6">
    <source>
        <dbReference type="ARBA" id="ARBA00048791"/>
    </source>
</evidence>
<comment type="catalytic activity">
    <reaction evidence="6">
        <text>2-deoxy-D-ribose 5-phosphate = D-glyceraldehyde 3-phosphate + acetaldehyde</text>
        <dbReference type="Rhea" id="RHEA:12821"/>
        <dbReference type="ChEBI" id="CHEBI:15343"/>
        <dbReference type="ChEBI" id="CHEBI:59776"/>
        <dbReference type="ChEBI" id="CHEBI:62877"/>
        <dbReference type="EC" id="4.1.2.4"/>
    </reaction>
</comment>
<dbReference type="GO" id="GO:0016052">
    <property type="term" value="P:carbohydrate catabolic process"/>
    <property type="evidence" value="ECO:0007669"/>
    <property type="project" value="TreeGrafter"/>
</dbReference>
<evidence type="ECO:0000313" key="9">
    <source>
        <dbReference type="Proteomes" id="UP000824112"/>
    </source>
</evidence>
<proteinExistence type="inferred from homology"/>
<evidence type="ECO:0000256" key="3">
    <source>
        <dbReference type="ARBA" id="ARBA00012515"/>
    </source>
</evidence>
<sequence length="293" mass="31908">MNPYNEVLSKYNTNLNDEKVAAATEKIIRENFDRNNCQEVYKTILGCIDLTSLRTEDNDKSIAALTKRVNDFESEYLELPNMAAICVFPNRVESVRMNLEVSDIKIAAVAGGFPSAQTLTEVKVAEVALAVFDGADEIDTVLPVGDFLAEDYDGMCQELIEIKGSCREAKLKVILETGALKSASNIKKAALLAIYSGTDFIKTSTGKNYPGATLEAASVMCQAIKDYFDKTGTRIGFKAAGGIATTADAVKYYTVVESVLGKEWLNKELFRIGASSLANRLISDIAGKEIAFF</sequence>
<evidence type="ECO:0000313" key="8">
    <source>
        <dbReference type="EMBL" id="HIU55078.1"/>
    </source>
</evidence>
<reference evidence="8" key="2">
    <citation type="journal article" date="2021" name="PeerJ">
        <title>Extensive microbial diversity within the chicken gut microbiome revealed by metagenomics and culture.</title>
        <authorList>
            <person name="Gilroy R."/>
            <person name="Ravi A."/>
            <person name="Getino M."/>
            <person name="Pursley I."/>
            <person name="Horton D.L."/>
            <person name="Alikhan N.F."/>
            <person name="Baker D."/>
            <person name="Gharbi K."/>
            <person name="Hall N."/>
            <person name="Watson M."/>
            <person name="Adriaenssens E.M."/>
            <person name="Foster-Nyarko E."/>
            <person name="Jarju S."/>
            <person name="Secka A."/>
            <person name="Antonio M."/>
            <person name="Oren A."/>
            <person name="Chaudhuri R.R."/>
            <person name="La Ragione R."/>
            <person name="Hildebrand F."/>
            <person name="Pallen M.J."/>
        </authorList>
    </citation>
    <scope>NUCLEOTIDE SEQUENCE</scope>
    <source>
        <strain evidence="8">CHK158-818</strain>
    </source>
</reference>
<dbReference type="SUPFAM" id="SSF51569">
    <property type="entry name" value="Aldolase"/>
    <property type="match status" value="1"/>
</dbReference>
<dbReference type="InterPro" id="IPR013785">
    <property type="entry name" value="Aldolase_TIM"/>
</dbReference>
<dbReference type="EMBL" id="DVNA01000109">
    <property type="protein sequence ID" value="HIU55078.1"/>
    <property type="molecule type" value="Genomic_DNA"/>
</dbReference>
<evidence type="ECO:0000256" key="4">
    <source>
        <dbReference type="ARBA" id="ARBA00023239"/>
    </source>
</evidence>
<dbReference type="EC" id="4.1.2.4" evidence="3 7"/>
<comment type="similarity">
    <text evidence="2">Belongs to the DeoC/FbaB aldolase family. DeoC type 2 subfamily.</text>
</comment>
<dbReference type="AlphaFoldDB" id="A0A9D1M722"/>
<dbReference type="SMART" id="SM01133">
    <property type="entry name" value="DeoC"/>
    <property type="match status" value="1"/>
</dbReference>
<evidence type="ECO:0000256" key="7">
    <source>
        <dbReference type="NCBIfam" id="TIGR00126"/>
    </source>
</evidence>
<dbReference type="GO" id="GO:0005737">
    <property type="term" value="C:cytoplasm"/>
    <property type="evidence" value="ECO:0007669"/>
    <property type="project" value="InterPro"/>
</dbReference>
<organism evidence="8 9">
    <name type="scientific">Candidatus Gallibacteroides avistercoris</name>
    <dbReference type="NCBI Taxonomy" id="2840833"/>
    <lineage>
        <taxon>Bacteria</taxon>
        <taxon>Pseudomonadati</taxon>
        <taxon>Bacteroidota</taxon>
        <taxon>Bacteroidia</taxon>
        <taxon>Bacteroidales</taxon>
        <taxon>Bacteroidaceae</taxon>
        <taxon>Bacteroidaceae incertae sedis</taxon>
        <taxon>Candidatus Gallibacteroides</taxon>
    </lineage>
</organism>
<reference evidence="8" key="1">
    <citation type="submission" date="2020-10" db="EMBL/GenBank/DDBJ databases">
        <authorList>
            <person name="Gilroy R."/>
        </authorList>
    </citation>
    <scope>NUCLEOTIDE SEQUENCE</scope>
    <source>
        <strain evidence="8">CHK158-818</strain>
    </source>
</reference>
<evidence type="ECO:0000256" key="2">
    <source>
        <dbReference type="ARBA" id="ARBA00009473"/>
    </source>
</evidence>
<evidence type="ECO:0000256" key="5">
    <source>
        <dbReference type="ARBA" id="ARBA00023270"/>
    </source>
</evidence>
<comment type="caution">
    <text evidence="8">The sequence shown here is derived from an EMBL/GenBank/DDBJ whole genome shotgun (WGS) entry which is preliminary data.</text>
</comment>
<dbReference type="GO" id="GO:0009264">
    <property type="term" value="P:deoxyribonucleotide catabolic process"/>
    <property type="evidence" value="ECO:0007669"/>
    <property type="project" value="UniProtKB-UniRule"/>
</dbReference>
<dbReference type="NCBIfam" id="TIGR00126">
    <property type="entry name" value="deoC"/>
    <property type="match status" value="1"/>
</dbReference>
<name>A0A9D1M722_9BACT</name>
<accession>A0A9D1M722</accession>
<dbReference type="PANTHER" id="PTHR10889">
    <property type="entry name" value="DEOXYRIBOSE-PHOSPHATE ALDOLASE"/>
    <property type="match status" value="1"/>
</dbReference>
<dbReference type="InterPro" id="IPR002915">
    <property type="entry name" value="DeoC/FbaB/LacD_aldolase"/>
</dbReference>
<keyword evidence="5" id="KW-0704">Schiff base</keyword>
<dbReference type="PANTHER" id="PTHR10889:SF3">
    <property type="entry name" value="DEOXYRIBOSE-PHOSPHATE ALDOLASE"/>
    <property type="match status" value="1"/>
</dbReference>
<dbReference type="CDD" id="cd00959">
    <property type="entry name" value="DeoC"/>
    <property type="match status" value="1"/>
</dbReference>
<dbReference type="InterPro" id="IPR011343">
    <property type="entry name" value="DeoC"/>
</dbReference>
<dbReference type="PIRSF" id="PIRSF001357">
    <property type="entry name" value="DeoC"/>
    <property type="match status" value="1"/>
</dbReference>
<comment type="pathway">
    <text evidence="1">Carbohydrate degradation; 2-deoxy-D-ribose 1-phosphate degradation; D-glyceraldehyde 3-phosphate and acetaldehyde from 2-deoxy-alpha-D-ribose 1-phosphate: step 2/2.</text>
</comment>
<protein>
    <recommendedName>
        <fullName evidence="3 7">Deoxyribose-phosphate aldolase</fullName>
        <ecNumber evidence="3 7">4.1.2.4</ecNumber>
    </recommendedName>
</protein>
<dbReference type="GO" id="GO:0004139">
    <property type="term" value="F:deoxyribose-phosphate aldolase activity"/>
    <property type="evidence" value="ECO:0007669"/>
    <property type="project" value="UniProtKB-UniRule"/>
</dbReference>